<comment type="similarity">
    <text evidence="1">Belongs to the DRM1/ARP family.</text>
</comment>
<dbReference type="PANTHER" id="PTHR33565:SF2">
    <property type="entry name" value="DORMANCY-ASSOCIATED PROTEIN 1"/>
    <property type="match status" value="1"/>
</dbReference>
<dbReference type="PANTHER" id="PTHR33565">
    <property type="entry name" value="DORMANCY-ASSOCIATED PROTEIN 1"/>
    <property type="match status" value="1"/>
</dbReference>
<comment type="caution">
    <text evidence="3">The sequence shown here is derived from an EMBL/GenBank/DDBJ whole genome shotgun (WGS) entry which is preliminary data.</text>
</comment>
<feature type="region of interest" description="Disordered" evidence="2">
    <location>
        <begin position="34"/>
        <end position="66"/>
    </location>
</feature>
<proteinExistence type="inferred from homology"/>
<evidence type="ECO:0000313" key="3">
    <source>
        <dbReference type="EMBL" id="THG11135.1"/>
    </source>
</evidence>
<accession>A0A4S4E6W8</accession>
<organism evidence="3 4">
    <name type="scientific">Camellia sinensis var. sinensis</name>
    <name type="common">China tea</name>
    <dbReference type="NCBI Taxonomy" id="542762"/>
    <lineage>
        <taxon>Eukaryota</taxon>
        <taxon>Viridiplantae</taxon>
        <taxon>Streptophyta</taxon>
        <taxon>Embryophyta</taxon>
        <taxon>Tracheophyta</taxon>
        <taxon>Spermatophyta</taxon>
        <taxon>Magnoliopsida</taxon>
        <taxon>eudicotyledons</taxon>
        <taxon>Gunneridae</taxon>
        <taxon>Pentapetalae</taxon>
        <taxon>asterids</taxon>
        <taxon>Ericales</taxon>
        <taxon>Theaceae</taxon>
        <taxon>Camellia</taxon>
    </lineage>
</organism>
<reference evidence="3 4" key="1">
    <citation type="journal article" date="2018" name="Proc. Natl. Acad. Sci. U.S.A.">
        <title>Draft genome sequence of Camellia sinensis var. sinensis provides insights into the evolution of the tea genome and tea quality.</title>
        <authorList>
            <person name="Wei C."/>
            <person name="Yang H."/>
            <person name="Wang S."/>
            <person name="Zhao J."/>
            <person name="Liu C."/>
            <person name="Gao L."/>
            <person name="Xia E."/>
            <person name="Lu Y."/>
            <person name="Tai Y."/>
            <person name="She G."/>
            <person name="Sun J."/>
            <person name="Cao H."/>
            <person name="Tong W."/>
            <person name="Gao Q."/>
            <person name="Li Y."/>
            <person name="Deng W."/>
            <person name="Jiang X."/>
            <person name="Wang W."/>
            <person name="Chen Q."/>
            <person name="Zhang S."/>
            <person name="Li H."/>
            <person name="Wu J."/>
            <person name="Wang P."/>
            <person name="Li P."/>
            <person name="Shi C."/>
            <person name="Zheng F."/>
            <person name="Jian J."/>
            <person name="Huang B."/>
            <person name="Shan D."/>
            <person name="Shi M."/>
            <person name="Fang C."/>
            <person name="Yue Y."/>
            <person name="Li F."/>
            <person name="Li D."/>
            <person name="Wei S."/>
            <person name="Han B."/>
            <person name="Jiang C."/>
            <person name="Yin Y."/>
            <person name="Xia T."/>
            <person name="Zhang Z."/>
            <person name="Bennetzen J.L."/>
            <person name="Zhao S."/>
            <person name="Wan X."/>
        </authorList>
    </citation>
    <scope>NUCLEOTIDE SEQUENCE [LARGE SCALE GENOMIC DNA]</scope>
    <source>
        <strain evidence="4">cv. Shuchazao</strain>
        <tissue evidence="3">Leaf</tissue>
    </source>
</reference>
<keyword evidence="4" id="KW-1185">Reference proteome</keyword>
<dbReference type="AlphaFoldDB" id="A0A4S4E6W8"/>
<gene>
    <name evidence="3" type="ORF">TEA_006073</name>
</gene>
<dbReference type="Proteomes" id="UP000306102">
    <property type="component" value="Unassembled WGS sequence"/>
</dbReference>
<evidence type="ECO:0000256" key="1">
    <source>
        <dbReference type="ARBA" id="ARBA00010502"/>
    </source>
</evidence>
<evidence type="ECO:0008006" key="5">
    <source>
        <dbReference type="Google" id="ProtNLM"/>
    </source>
</evidence>
<protein>
    <recommendedName>
        <fullName evidence="5">Auxin-repressed protein</fullName>
    </recommendedName>
</protein>
<evidence type="ECO:0000256" key="2">
    <source>
        <dbReference type="SAM" id="MobiDB-lite"/>
    </source>
</evidence>
<name>A0A4S4E6W8_CAMSN</name>
<feature type="compositionally biased region" description="Low complexity" evidence="2">
    <location>
        <begin position="47"/>
        <end position="65"/>
    </location>
</feature>
<sequence>MVLLDKIWDDVMAGPHPERGLEKLRKIPTPLNIKDEGEGSTIQRSLSMPASPVTPMTPTTPSPTAARKDNVWRSVFHPGSNIATKRIGAEMFDKPHPNSPTVYDWLQLVARKSSSPAIAARHRSPALRSPYLCLCLRLRLRPPPPPPHTRFIWPPPVLRLSPPPPSFSSPSSPSSSSSSFLFLLLLFSANLGDLGVALSSYQA</sequence>
<dbReference type="EMBL" id="SDRB02007444">
    <property type="protein sequence ID" value="THG11135.1"/>
    <property type="molecule type" value="Genomic_DNA"/>
</dbReference>
<evidence type="ECO:0000313" key="4">
    <source>
        <dbReference type="Proteomes" id="UP000306102"/>
    </source>
</evidence>
<dbReference type="Pfam" id="PF05564">
    <property type="entry name" value="Auxin_repressed"/>
    <property type="match status" value="1"/>
</dbReference>
<dbReference type="InterPro" id="IPR008406">
    <property type="entry name" value="DRM/ARP"/>
</dbReference>